<evidence type="ECO:0000313" key="2">
    <source>
        <dbReference type="Proteomes" id="UP000233597"/>
    </source>
</evidence>
<dbReference type="AlphaFoldDB" id="A0A2N3KJN9"/>
<evidence type="ECO:0000313" key="1">
    <source>
        <dbReference type="EMBL" id="PKR50764.1"/>
    </source>
</evidence>
<organism evidence="1 2">
    <name type="scientific">Thalassospira marina</name>
    <dbReference type="NCBI Taxonomy" id="2048283"/>
    <lineage>
        <taxon>Bacteria</taxon>
        <taxon>Pseudomonadati</taxon>
        <taxon>Pseudomonadota</taxon>
        <taxon>Alphaproteobacteria</taxon>
        <taxon>Rhodospirillales</taxon>
        <taxon>Thalassospiraceae</taxon>
        <taxon>Thalassospira</taxon>
    </lineage>
</organism>
<sequence length="98" mass="11115">MQQKIEIPKTITGLAEMYKELKRVGDGDADASLSGWWEAQLTFLPARDVDELMVKFDMLNDWAKADGPGMLPWEVERVHHMVQSVRRDVMAIKAGGEQ</sequence>
<dbReference type="OrthoDB" id="7370860at2"/>
<comment type="caution">
    <text evidence="1">The sequence shown here is derived from an EMBL/GenBank/DDBJ whole genome shotgun (WGS) entry which is preliminary data.</text>
</comment>
<dbReference type="RefSeq" id="WP_101269872.1">
    <property type="nucleotide sequence ID" value="NZ_NWTK01000015.1"/>
</dbReference>
<name>A0A2N3KJN9_9PROT</name>
<protein>
    <submittedName>
        <fullName evidence="1">Uncharacterized protein</fullName>
    </submittedName>
</protein>
<dbReference type="EMBL" id="NWTK01000015">
    <property type="protein sequence ID" value="PKR50764.1"/>
    <property type="molecule type" value="Genomic_DNA"/>
</dbReference>
<gene>
    <name evidence="1" type="ORF">COO20_20210</name>
</gene>
<dbReference type="Proteomes" id="UP000233597">
    <property type="component" value="Unassembled WGS sequence"/>
</dbReference>
<reference evidence="1 2" key="1">
    <citation type="submission" date="2017-09" db="EMBL/GenBank/DDBJ databases">
        <title>Biodiversity and function of Thalassospira species in the particle-attached aromatic-hydrocarbon-degrading consortia from the surface seawater of the South China Sea.</title>
        <authorList>
            <person name="Dong C."/>
            <person name="Liu R."/>
            <person name="Shao Z."/>
        </authorList>
    </citation>
    <scope>NUCLEOTIDE SEQUENCE [LARGE SCALE GENOMIC DNA]</scope>
    <source>
        <strain evidence="1 2">CSC1P2</strain>
    </source>
</reference>
<proteinExistence type="predicted"/>
<accession>A0A2N3KJN9</accession>